<feature type="binding site" evidence="5">
    <location>
        <position position="221"/>
    </location>
    <ligand>
        <name>substrate</name>
    </ligand>
</feature>
<dbReference type="NCBIfam" id="NF006549">
    <property type="entry name" value="PRK09045.1"/>
    <property type="match status" value="1"/>
</dbReference>
<feature type="binding site" evidence="5">
    <location>
        <position position="306"/>
    </location>
    <ligand>
        <name>Zn(2+)</name>
        <dbReference type="ChEBI" id="CHEBI:29105"/>
    </ligand>
</feature>
<comment type="caution">
    <text evidence="5">Lacks conserved residue(s) required for the propagation of feature annotation.</text>
</comment>
<sequence>MKSVELMIHARWIIPVDADNRLLEHHTAVVDGGRILDCLPQDQALSRYKASQQIRLNDHVLIPGLVNAHGHAAMSLFRGIADDLPLQTWLESHIWPLEGQWISEDFVYQGTQLAIAEMLRGGTTCFADMYFFPESSAQAASDAGIRVQLATPIIDFPTPWANTTDEAIHKTTTLHDNWRNSTLVSVAFGPHAPYTVSDEPIKRIITLAEELDVPIHMHIHETQQEVDDAIAATGMRPIERLDKLGLLSPRLLCVHGTALNDDDIERLQQSGSSVVHCPESNLKLASGFCPVHTLQQQGINVALGTDGAASNNDLDMFGELSTAAMLAKAVAKDAAALPATEALRMATINGARAMGMDQEIGSLEAGKLADIVAVRMDELNSLPLYNPVSQLVYSTRSDQVSHVWVGGRQLINDGKFTSLNISKITDQTKNWQSRLGNTP</sequence>
<keyword evidence="2 5" id="KW-0479">Metal-binding</keyword>
<dbReference type="EC" id="3.5.4.31" evidence="5"/>
<dbReference type="AlphaFoldDB" id="A0A917GK25"/>
<dbReference type="SUPFAM" id="SSF51338">
    <property type="entry name" value="Composite domain of metallo-dependent hydrolases"/>
    <property type="match status" value="1"/>
</dbReference>
<dbReference type="OrthoDB" id="9807210at2"/>
<feature type="binding site" evidence="5">
    <location>
        <position position="98"/>
    </location>
    <ligand>
        <name>substrate</name>
    </ligand>
</feature>
<reference evidence="7" key="2">
    <citation type="submission" date="2020-09" db="EMBL/GenBank/DDBJ databases">
        <authorList>
            <person name="Sun Q."/>
            <person name="Zhou Y."/>
        </authorList>
    </citation>
    <scope>NUCLEOTIDE SEQUENCE</scope>
    <source>
        <strain evidence="7">CGMCC 1.15425</strain>
    </source>
</reference>
<dbReference type="InterPro" id="IPR006680">
    <property type="entry name" value="Amidohydro-rel"/>
</dbReference>
<proteinExistence type="inferred from homology"/>
<dbReference type="Proteomes" id="UP000627715">
    <property type="component" value="Unassembled WGS sequence"/>
</dbReference>
<dbReference type="InterPro" id="IPR023512">
    <property type="entry name" value="Deaminase_MtaD/DadD"/>
</dbReference>
<dbReference type="InterPro" id="IPR032466">
    <property type="entry name" value="Metal_Hydrolase"/>
</dbReference>
<keyword evidence="3 5" id="KW-0378">Hydrolase</keyword>
<evidence type="ECO:0000256" key="2">
    <source>
        <dbReference type="ARBA" id="ARBA00022723"/>
    </source>
</evidence>
<keyword evidence="8" id="KW-1185">Reference proteome</keyword>
<protein>
    <recommendedName>
        <fullName evidence="5">5-methylthioadenosine/S-adenosylhomocysteine deaminase</fullName>
        <shortName evidence="5">MTA/SAH deaminase</shortName>
        <ecNumber evidence="5">3.5.4.28</ecNumber>
        <ecNumber evidence="5">3.5.4.31</ecNumber>
    </recommendedName>
</protein>
<reference evidence="7" key="1">
    <citation type="journal article" date="2014" name="Int. J. Syst. Evol. Microbiol.">
        <title>Complete genome sequence of Corynebacterium casei LMG S-19264T (=DSM 44701T), isolated from a smear-ripened cheese.</title>
        <authorList>
            <consortium name="US DOE Joint Genome Institute (JGI-PGF)"/>
            <person name="Walter F."/>
            <person name="Albersmeier A."/>
            <person name="Kalinowski J."/>
            <person name="Ruckert C."/>
        </authorList>
    </citation>
    <scope>NUCLEOTIDE SEQUENCE</scope>
    <source>
        <strain evidence="7">CGMCC 1.15425</strain>
    </source>
</reference>
<feature type="domain" description="Amidohydrolase-related" evidence="6">
    <location>
        <begin position="60"/>
        <end position="409"/>
    </location>
</feature>
<dbReference type="PANTHER" id="PTHR43794">
    <property type="entry name" value="AMINOHYDROLASE SSNA-RELATED"/>
    <property type="match status" value="1"/>
</dbReference>
<feature type="binding site" evidence="5">
    <location>
        <position position="306"/>
    </location>
    <ligand>
        <name>substrate</name>
    </ligand>
</feature>
<dbReference type="InterPro" id="IPR050287">
    <property type="entry name" value="MTA/SAH_deaminase"/>
</dbReference>
<comment type="function">
    <text evidence="5">Catalyzes the deamination of 5-methylthioadenosine and S-adenosyl-L-homocysteine into 5-methylthioinosine and S-inosyl-L-homocysteine, respectively. Is also able to deaminate adenosine.</text>
</comment>
<dbReference type="GO" id="GO:0090614">
    <property type="term" value="F:5'-methylthioadenosine deaminase activity"/>
    <property type="evidence" value="ECO:0007669"/>
    <property type="project" value="UniProtKB-UniRule"/>
</dbReference>
<accession>A0A917GK25</accession>
<evidence type="ECO:0000259" key="6">
    <source>
        <dbReference type="Pfam" id="PF01979"/>
    </source>
</evidence>
<comment type="similarity">
    <text evidence="5">Belongs to the metallo-dependent hydrolases superfamily. MTA/SAH deaminase family.</text>
</comment>
<feature type="binding site" evidence="5">
    <location>
        <position position="71"/>
    </location>
    <ligand>
        <name>Zn(2+)</name>
        <dbReference type="ChEBI" id="CHEBI:29105"/>
    </ligand>
</feature>
<comment type="catalytic activity">
    <reaction evidence="5">
        <text>S-adenosyl-L-homocysteine + H2O + H(+) = S-inosyl-L-homocysteine + NH4(+)</text>
        <dbReference type="Rhea" id="RHEA:20716"/>
        <dbReference type="ChEBI" id="CHEBI:15377"/>
        <dbReference type="ChEBI" id="CHEBI:15378"/>
        <dbReference type="ChEBI" id="CHEBI:28938"/>
        <dbReference type="ChEBI" id="CHEBI:57856"/>
        <dbReference type="ChEBI" id="CHEBI:57985"/>
        <dbReference type="EC" id="3.5.4.28"/>
    </reaction>
</comment>
<comment type="caution">
    <text evidence="7">The sequence shown here is derived from an EMBL/GenBank/DDBJ whole genome shotgun (WGS) entry which is preliminary data.</text>
</comment>
<dbReference type="Gene3D" id="2.30.40.10">
    <property type="entry name" value="Urease, subunit C, domain 1"/>
    <property type="match status" value="1"/>
</dbReference>
<evidence type="ECO:0000256" key="5">
    <source>
        <dbReference type="HAMAP-Rule" id="MF_01281"/>
    </source>
</evidence>
<dbReference type="Gene3D" id="3.20.20.140">
    <property type="entry name" value="Metal-dependent hydrolases"/>
    <property type="match status" value="1"/>
</dbReference>
<evidence type="ECO:0000256" key="1">
    <source>
        <dbReference type="ARBA" id="ARBA00006745"/>
    </source>
</evidence>
<dbReference type="HAMAP" id="MF_01281">
    <property type="entry name" value="MTA_SAH_deamin"/>
    <property type="match status" value="1"/>
</dbReference>
<keyword evidence="4 5" id="KW-0862">Zinc</keyword>
<dbReference type="Pfam" id="PF01979">
    <property type="entry name" value="Amidohydro_1"/>
    <property type="match status" value="1"/>
</dbReference>
<dbReference type="GO" id="GO:0050270">
    <property type="term" value="F:S-adenosylhomocysteine deaminase activity"/>
    <property type="evidence" value="ECO:0007669"/>
    <property type="project" value="UniProtKB-UniRule"/>
</dbReference>
<dbReference type="PANTHER" id="PTHR43794:SF11">
    <property type="entry name" value="AMIDOHYDROLASE-RELATED DOMAIN-CONTAINING PROTEIN"/>
    <property type="match status" value="1"/>
</dbReference>
<dbReference type="EMBL" id="BMIY01000001">
    <property type="protein sequence ID" value="GGG48828.1"/>
    <property type="molecule type" value="Genomic_DNA"/>
</dbReference>
<dbReference type="InterPro" id="IPR011059">
    <property type="entry name" value="Metal-dep_hydrolase_composite"/>
</dbReference>
<evidence type="ECO:0000313" key="8">
    <source>
        <dbReference type="Proteomes" id="UP000627715"/>
    </source>
</evidence>
<dbReference type="CDD" id="cd01298">
    <property type="entry name" value="ATZ_TRZ_like"/>
    <property type="match status" value="1"/>
</dbReference>
<evidence type="ECO:0000313" key="7">
    <source>
        <dbReference type="EMBL" id="GGG48828.1"/>
    </source>
</evidence>
<dbReference type="SUPFAM" id="SSF51556">
    <property type="entry name" value="Metallo-dependent hydrolases"/>
    <property type="match status" value="1"/>
</dbReference>
<dbReference type="GO" id="GO:0046872">
    <property type="term" value="F:metal ion binding"/>
    <property type="evidence" value="ECO:0007669"/>
    <property type="project" value="UniProtKB-KW"/>
</dbReference>
<evidence type="ECO:0000256" key="4">
    <source>
        <dbReference type="ARBA" id="ARBA00022833"/>
    </source>
</evidence>
<dbReference type="EC" id="3.5.4.28" evidence="5"/>
<organism evidence="7 8">
    <name type="scientific">Pseudohongiella nitratireducens</name>
    <dbReference type="NCBI Taxonomy" id="1768907"/>
    <lineage>
        <taxon>Bacteria</taxon>
        <taxon>Pseudomonadati</taxon>
        <taxon>Pseudomonadota</taxon>
        <taxon>Gammaproteobacteria</taxon>
        <taxon>Pseudomonadales</taxon>
        <taxon>Pseudohongiellaceae</taxon>
        <taxon>Pseudohongiella</taxon>
    </lineage>
</organism>
<comment type="cofactor">
    <cofactor evidence="5">
        <name>Zn(2+)</name>
        <dbReference type="ChEBI" id="CHEBI:29105"/>
    </cofactor>
    <text evidence="5">Binds 1 zinc ion per subunit.</text>
</comment>
<feature type="binding site" evidence="5">
    <location>
        <position position="218"/>
    </location>
    <ligand>
        <name>Zn(2+)</name>
        <dbReference type="ChEBI" id="CHEBI:29105"/>
    </ligand>
</feature>
<gene>
    <name evidence="5" type="primary">mtaD</name>
    <name evidence="7" type="ORF">GCM10011403_02370</name>
</gene>
<evidence type="ECO:0000256" key="3">
    <source>
        <dbReference type="ARBA" id="ARBA00022801"/>
    </source>
</evidence>
<name>A0A917GK25_9GAMM</name>
<comment type="similarity">
    <text evidence="1">Belongs to the metallo-dependent hydrolases superfamily. ATZ/TRZ family.</text>
</comment>
<feature type="binding site" evidence="5">
    <location>
        <position position="191"/>
    </location>
    <ligand>
        <name>substrate</name>
    </ligand>
</feature>
<comment type="catalytic activity">
    <reaction evidence="5">
        <text>S-methyl-5'-thioadenosine + H2O + H(+) = S-methyl-5'-thioinosine + NH4(+)</text>
        <dbReference type="Rhea" id="RHEA:25025"/>
        <dbReference type="ChEBI" id="CHEBI:15377"/>
        <dbReference type="ChEBI" id="CHEBI:15378"/>
        <dbReference type="ChEBI" id="CHEBI:17509"/>
        <dbReference type="ChEBI" id="CHEBI:28938"/>
        <dbReference type="ChEBI" id="CHEBI:48595"/>
        <dbReference type="EC" id="3.5.4.31"/>
    </reaction>
</comment>
<feature type="binding site" evidence="5">
    <location>
        <position position="69"/>
    </location>
    <ligand>
        <name>Zn(2+)</name>
        <dbReference type="ChEBI" id="CHEBI:29105"/>
    </ligand>
</feature>
<dbReference type="FunFam" id="3.20.20.140:FF:000014">
    <property type="entry name" value="5-methylthioadenosine/S-adenosylhomocysteine deaminase"/>
    <property type="match status" value="1"/>
</dbReference>